<evidence type="ECO:0000313" key="1">
    <source>
        <dbReference type="EMBL" id="KRZ26119.1"/>
    </source>
</evidence>
<comment type="caution">
    <text evidence="1">The sequence shown here is derived from an EMBL/GenBank/DDBJ whole genome shotgun (WGS) entry which is preliminary data.</text>
</comment>
<accession>A0A0V1ITX1</accession>
<protein>
    <submittedName>
        <fullName evidence="1">Uncharacterized protein</fullName>
    </submittedName>
</protein>
<proteinExistence type="predicted"/>
<dbReference type="Proteomes" id="UP000054805">
    <property type="component" value="Unassembled WGS sequence"/>
</dbReference>
<evidence type="ECO:0000313" key="2">
    <source>
        <dbReference type="Proteomes" id="UP000054805"/>
    </source>
</evidence>
<name>A0A0V1ITX1_TRIPS</name>
<gene>
    <name evidence="1" type="ORF">T4B_12097</name>
</gene>
<reference evidence="1 2" key="1">
    <citation type="submission" date="2015-01" db="EMBL/GenBank/DDBJ databases">
        <title>Evolution of Trichinella species and genotypes.</title>
        <authorList>
            <person name="Korhonen P.K."/>
            <person name="Edoardo P."/>
            <person name="Giuseppe L.R."/>
            <person name="Gasser R.B."/>
        </authorList>
    </citation>
    <scope>NUCLEOTIDE SEQUENCE [LARGE SCALE GENOMIC DNA]</scope>
    <source>
        <strain evidence="1">ISS588</strain>
    </source>
</reference>
<dbReference type="EMBL" id="JYDS01000090">
    <property type="protein sequence ID" value="KRZ26119.1"/>
    <property type="molecule type" value="Genomic_DNA"/>
</dbReference>
<keyword evidence="2" id="KW-1185">Reference proteome</keyword>
<organism evidence="1 2">
    <name type="scientific">Trichinella pseudospiralis</name>
    <name type="common">Parasitic roundworm</name>
    <dbReference type="NCBI Taxonomy" id="6337"/>
    <lineage>
        <taxon>Eukaryota</taxon>
        <taxon>Metazoa</taxon>
        <taxon>Ecdysozoa</taxon>
        <taxon>Nematoda</taxon>
        <taxon>Enoplea</taxon>
        <taxon>Dorylaimia</taxon>
        <taxon>Trichinellida</taxon>
        <taxon>Trichinellidae</taxon>
        <taxon>Trichinella</taxon>
    </lineage>
</organism>
<dbReference type="AlphaFoldDB" id="A0A0V1ITX1"/>
<sequence length="124" mass="14200">MLSSKAIRNDRKNWDLALPLVLLTYWHIGQAFKSRQKSPHTASCITKKLRCEQTSCMGCQKYHRKYQQIARARAEPTKKNPSQTKMVEELCQGNLTNSLRQTAFKISQDEAASTGERGNPKKFN</sequence>